<protein>
    <submittedName>
        <fullName evidence="1">Uncharacterized protein</fullName>
    </submittedName>
</protein>
<dbReference type="HOGENOM" id="CLU_668768_0_0_4"/>
<dbReference type="STRING" id="847.BRW83_1674"/>
<dbReference type="Proteomes" id="UP000005089">
    <property type="component" value="Unassembled WGS sequence"/>
</dbReference>
<dbReference type="AlphaFoldDB" id="C3X8L3"/>
<sequence>MLCIMKYSKRLAYWLTCWIIVAPWRRTLRQHLFEWFVKTFVEKKAEVEIEQPITDERLFPLIQDCLIKTENLSAKKLIVMLVPEGNFMSGGIYSFFTIAKELKSLKHIHGCDVVVMTRPNVNLRTYVRQTHFRNEFIVYRFSQLCLFSELEELILFIPEESVARFHNIISFSKQIMNYIQSIGKLHINIMNQNILLMPERQEFQSLYQLTSNITQTTAHDQYCTQEFSDRYGLKTLLIPPFTDLSLYPIIPFEKKKKRILYSPDTDVKKSEILNKLAEELPEYELMEIKGMTFDYYVSLVSQSRFMITFGEGLDGYFAQTFLMQGVAFAVYNKHFFPESEDFNTENIFTSYDEMKEKIVESILMYERDESLRESAIGHYVDMQNRLYSKKRYLAALERFCLNEYDFYPKNH</sequence>
<evidence type="ECO:0000313" key="2">
    <source>
        <dbReference type="Proteomes" id="UP000005089"/>
    </source>
</evidence>
<reference evidence="1 2" key="1">
    <citation type="submission" date="2009-02" db="EMBL/GenBank/DDBJ databases">
        <title>The Genome Sequence of Oxalobacter formigenes OXCC13.</title>
        <authorList>
            <consortium name="The Broad Institute Genome Sequencing Platform"/>
            <person name="Ward D."/>
            <person name="Young S.K."/>
            <person name="Kodira C.D."/>
            <person name="Zeng Q."/>
            <person name="Koehrsen M."/>
            <person name="Alvarado L."/>
            <person name="Berlin A."/>
            <person name="Borenstein D."/>
            <person name="Chen Z."/>
            <person name="Engels R."/>
            <person name="Freedman E."/>
            <person name="Gellesch M."/>
            <person name="Goldberg J."/>
            <person name="Griggs A."/>
            <person name="Gujja S."/>
            <person name="Heiman D."/>
            <person name="Hepburn T."/>
            <person name="Howarth C."/>
            <person name="Jen D."/>
            <person name="Larson L."/>
            <person name="Lewis B."/>
            <person name="Mehta T."/>
            <person name="Park D."/>
            <person name="Pearson M."/>
            <person name="Roberts A."/>
            <person name="Saif S."/>
            <person name="Shea T."/>
            <person name="Shenoy N."/>
            <person name="Sisk P."/>
            <person name="Stolte C."/>
            <person name="Sykes S."/>
            <person name="Walk T."/>
            <person name="White J."/>
            <person name="Yandava C."/>
            <person name="Allison M.J."/>
            <person name="Lander E."/>
            <person name="Nusbaum C."/>
            <person name="Galagan J."/>
            <person name="Birren B."/>
        </authorList>
    </citation>
    <scope>NUCLEOTIDE SEQUENCE [LARGE SCALE GENOMIC DNA]</scope>
    <source>
        <strain evidence="1 2">OXCC13</strain>
    </source>
</reference>
<gene>
    <name evidence="1" type="ORF">OFBG_00567</name>
</gene>
<keyword evidence="2" id="KW-1185">Reference proteome</keyword>
<evidence type="ECO:0000313" key="1">
    <source>
        <dbReference type="EMBL" id="EEO29539.1"/>
    </source>
</evidence>
<name>C3X8L3_OXAFO</name>
<dbReference type="EMBL" id="GG658170">
    <property type="protein sequence ID" value="EEO29539.1"/>
    <property type="molecule type" value="Genomic_DNA"/>
</dbReference>
<accession>C3X8L3</accession>
<proteinExistence type="predicted"/>
<organism evidence="1 2">
    <name type="scientific">Oxalobacter formigenes OXCC13</name>
    <dbReference type="NCBI Taxonomy" id="556269"/>
    <lineage>
        <taxon>Bacteria</taxon>
        <taxon>Pseudomonadati</taxon>
        <taxon>Pseudomonadota</taxon>
        <taxon>Betaproteobacteria</taxon>
        <taxon>Burkholderiales</taxon>
        <taxon>Oxalobacteraceae</taxon>
        <taxon>Oxalobacter</taxon>
    </lineage>
</organism>